<evidence type="ECO:0000313" key="2">
    <source>
        <dbReference type="Proteomes" id="UP000293568"/>
    </source>
</evidence>
<dbReference type="Pfam" id="PF22531">
    <property type="entry name" value="DUF7002"/>
    <property type="match status" value="1"/>
</dbReference>
<dbReference type="RefSeq" id="WP_129439295.1">
    <property type="nucleotide sequence ID" value="NZ_CP035492.1"/>
</dbReference>
<dbReference type="Proteomes" id="UP000293568">
    <property type="component" value="Chromosome"/>
</dbReference>
<gene>
    <name evidence="1" type="ORF">ET464_06425</name>
</gene>
<organism evidence="1 2">
    <name type="scientific">Paenibacillus protaetiae</name>
    <dbReference type="NCBI Taxonomy" id="2509456"/>
    <lineage>
        <taxon>Bacteria</taxon>
        <taxon>Bacillati</taxon>
        <taxon>Bacillota</taxon>
        <taxon>Bacilli</taxon>
        <taxon>Bacillales</taxon>
        <taxon>Paenibacillaceae</taxon>
        <taxon>Paenibacillus</taxon>
    </lineage>
</organism>
<evidence type="ECO:0000313" key="1">
    <source>
        <dbReference type="EMBL" id="QAY66080.1"/>
    </source>
</evidence>
<reference evidence="1 2" key="1">
    <citation type="submission" date="2019-01" db="EMBL/GenBank/DDBJ databases">
        <title>Genome sequencing of strain FW100M-2.</title>
        <authorList>
            <person name="Heo J."/>
            <person name="Kim S.-J."/>
            <person name="Kim J.-S."/>
            <person name="Hong S.-B."/>
            <person name="Kwon S.-W."/>
        </authorList>
    </citation>
    <scope>NUCLEOTIDE SEQUENCE [LARGE SCALE GENOMIC DNA]</scope>
    <source>
        <strain evidence="1 2">FW100M-2</strain>
    </source>
</reference>
<evidence type="ECO:0008006" key="3">
    <source>
        <dbReference type="Google" id="ProtNLM"/>
    </source>
</evidence>
<dbReference type="InterPro" id="IPR054271">
    <property type="entry name" value="DUF7002"/>
</dbReference>
<dbReference type="EMBL" id="CP035492">
    <property type="protein sequence ID" value="QAY66080.1"/>
    <property type="molecule type" value="Genomic_DNA"/>
</dbReference>
<protein>
    <recommendedName>
        <fullName evidence="3">DUF4433 domain-containing protein</fullName>
    </recommendedName>
</protein>
<name>A0A4P6ESI2_9BACL</name>
<dbReference type="AlphaFoldDB" id="A0A4P6ESI2"/>
<keyword evidence="2" id="KW-1185">Reference proteome</keyword>
<dbReference type="KEGG" id="pprt:ET464_06425"/>
<accession>A0A4P6ESI2</accession>
<sequence>MREALVSDITKTIGRKRLYHFTRVSNLPAIAERDGLLSSYEAYPHHPGIRRTSPFTVMLDGKPATLNAHLPIPDSMMEEGTTLAAFRAYLDRHVFLWPTAEACKKMLDMYSRREKGEKFAILELDAYPLLADHYDAVKLSKYDSGSSPRYPHHCKYRKSTNMFVPIDQFKAFRSGPVPVNVSEIKEILIERQIRGLSSYLQAVYTEQAEDVPSRWRKLAKPLTGFAARRQ</sequence>
<dbReference type="OrthoDB" id="2610977at2"/>
<proteinExistence type="predicted"/>